<dbReference type="GO" id="GO:0005524">
    <property type="term" value="F:ATP binding"/>
    <property type="evidence" value="ECO:0007669"/>
    <property type="project" value="UniProtKB-KW"/>
</dbReference>
<keyword evidence="1" id="KW-0418">Kinase</keyword>
<dbReference type="EMBL" id="JAMYJR010000062">
    <property type="protein sequence ID" value="MCO8277632.1"/>
    <property type="molecule type" value="Genomic_DNA"/>
</dbReference>
<sequence>MTRWSFTHGEPAGPLRRCAHAALAPRLTSDDLDDAMVVISELVQNVTQHTSGGGELVLITDDSGITIEVRDHSPVLPEVQPPDAHRLGGRGLLLVAGITSAWGVRPGTSGKAVWARLTMPAREPAGAAV</sequence>
<evidence type="ECO:0000313" key="3">
    <source>
        <dbReference type="EMBL" id="MCO8277632.1"/>
    </source>
</evidence>
<dbReference type="RefSeq" id="WP_253243642.1">
    <property type="nucleotide sequence ID" value="NZ_JAMYJR010000062.1"/>
</dbReference>
<name>A0ABT1E3C4_9ACTN</name>
<dbReference type="CDD" id="cd16936">
    <property type="entry name" value="HATPase_RsbW-like"/>
    <property type="match status" value="1"/>
</dbReference>
<dbReference type="Gene3D" id="3.30.565.10">
    <property type="entry name" value="Histidine kinase-like ATPase, C-terminal domain"/>
    <property type="match status" value="1"/>
</dbReference>
<dbReference type="PANTHER" id="PTHR35526">
    <property type="entry name" value="ANTI-SIGMA-F FACTOR RSBW-RELATED"/>
    <property type="match status" value="1"/>
</dbReference>
<dbReference type="SUPFAM" id="SSF55874">
    <property type="entry name" value="ATPase domain of HSP90 chaperone/DNA topoisomerase II/histidine kinase"/>
    <property type="match status" value="1"/>
</dbReference>
<dbReference type="Pfam" id="PF13581">
    <property type="entry name" value="HATPase_c_2"/>
    <property type="match status" value="1"/>
</dbReference>
<proteinExistence type="predicted"/>
<keyword evidence="3" id="KW-0067">ATP-binding</keyword>
<dbReference type="Proteomes" id="UP001523369">
    <property type="component" value="Unassembled WGS sequence"/>
</dbReference>
<keyword evidence="1" id="KW-0808">Transferase</keyword>
<evidence type="ECO:0000256" key="1">
    <source>
        <dbReference type="ARBA" id="ARBA00022527"/>
    </source>
</evidence>
<protein>
    <submittedName>
        <fullName evidence="3">ATP-binding protein</fullName>
    </submittedName>
</protein>
<evidence type="ECO:0000313" key="4">
    <source>
        <dbReference type="Proteomes" id="UP001523369"/>
    </source>
</evidence>
<keyword evidence="1" id="KW-0723">Serine/threonine-protein kinase</keyword>
<keyword evidence="4" id="KW-1185">Reference proteome</keyword>
<dbReference type="PANTHER" id="PTHR35526:SF3">
    <property type="entry name" value="ANTI-SIGMA-F FACTOR RSBW"/>
    <property type="match status" value="1"/>
</dbReference>
<dbReference type="InterPro" id="IPR036890">
    <property type="entry name" value="HATPase_C_sf"/>
</dbReference>
<evidence type="ECO:0000259" key="2">
    <source>
        <dbReference type="Pfam" id="PF13581"/>
    </source>
</evidence>
<dbReference type="InterPro" id="IPR003594">
    <property type="entry name" value="HATPase_dom"/>
</dbReference>
<accession>A0ABT1E3C4</accession>
<comment type="caution">
    <text evidence="3">The sequence shown here is derived from an EMBL/GenBank/DDBJ whole genome shotgun (WGS) entry which is preliminary data.</text>
</comment>
<feature type="domain" description="Histidine kinase/HSP90-like ATPase" evidence="2">
    <location>
        <begin position="14"/>
        <end position="116"/>
    </location>
</feature>
<dbReference type="InterPro" id="IPR050267">
    <property type="entry name" value="Anti-sigma-factor_SerPK"/>
</dbReference>
<keyword evidence="3" id="KW-0547">Nucleotide-binding</keyword>
<organism evidence="3 4">
    <name type="scientific">Paractinoplanes aksuensis</name>
    <dbReference type="NCBI Taxonomy" id="2939490"/>
    <lineage>
        <taxon>Bacteria</taxon>
        <taxon>Bacillati</taxon>
        <taxon>Actinomycetota</taxon>
        <taxon>Actinomycetes</taxon>
        <taxon>Micromonosporales</taxon>
        <taxon>Micromonosporaceae</taxon>
        <taxon>Paractinoplanes</taxon>
    </lineage>
</organism>
<reference evidence="3 4" key="1">
    <citation type="submission" date="2022-06" db="EMBL/GenBank/DDBJ databases">
        <title>New Species of the Genus Actinoplanes, ActinopZanes ferrugineus.</title>
        <authorList>
            <person name="Ding P."/>
        </authorList>
    </citation>
    <scope>NUCLEOTIDE SEQUENCE [LARGE SCALE GENOMIC DNA]</scope>
    <source>
        <strain evidence="3 4">TRM88003</strain>
    </source>
</reference>
<gene>
    <name evidence="3" type="ORF">M1L60_44355</name>
</gene>